<dbReference type="Proteomes" id="UP000478052">
    <property type="component" value="Unassembled WGS sequence"/>
</dbReference>
<proteinExistence type="predicted"/>
<organism evidence="1 2">
    <name type="scientific">Aphis craccivora</name>
    <name type="common">Cowpea aphid</name>
    <dbReference type="NCBI Taxonomy" id="307492"/>
    <lineage>
        <taxon>Eukaryota</taxon>
        <taxon>Metazoa</taxon>
        <taxon>Ecdysozoa</taxon>
        <taxon>Arthropoda</taxon>
        <taxon>Hexapoda</taxon>
        <taxon>Insecta</taxon>
        <taxon>Pterygota</taxon>
        <taxon>Neoptera</taxon>
        <taxon>Paraneoptera</taxon>
        <taxon>Hemiptera</taxon>
        <taxon>Sternorrhyncha</taxon>
        <taxon>Aphidomorpha</taxon>
        <taxon>Aphidoidea</taxon>
        <taxon>Aphididae</taxon>
        <taxon>Aphidini</taxon>
        <taxon>Aphis</taxon>
        <taxon>Aphis</taxon>
    </lineage>
</organism>
<dbReference type="AlphaFoldDB" id="A0A6G0VXG7"/>
<reference evidence="1 2" key="1">
    <citation type="submission" date="2019-08" db="EMBL/GenBank/DDBJ databases">
        <title>Whole genome of Aphis craccivora.</title>
        <authorList>
            <person name="Voronova N.V."/>
            <person name="Shulinski R.S."/>
            <person name="Bandarenka Y.V."/>
            <person name="Zhorov D.G."/>
            <person name="Warner D."/>
        </authorList>
    </citation>
    <scope>NUCLEOTIDE SEQUENCE [LARGE SCALE GENOMIC DNA]</scope>
    <source>
        <strain evidence="1">180601</strain>
        <tissue evidence="1">Whole Body</tissue>
    </source>
</reference>
<dbReference type="OrthoDB" id="6640535at2759"/>
<evidence type="ECO:0000313" key="2">
    <source>
        <dbReference type="Proteomes" id="UP000478052"/>
    </source>
</evidence>
<protein>
    <submittedName>
        <fullName evidence="1">Uncharacterized protein</fullName>
    </submittedName>
</protein>
<gene>
    <name evidence="1" type="ORF">FWK35_00036261</name>
</gene>
<accession>A0A6G0VXG7</accession>
<name>A0A6G0VXG7_APHCR</name>
<sequence length="119" mass="13995">MMCTDIETELRHRQYDDDNIEENNFPTSELDQLLNDFTNFDDDDGNELFPDLFDVDFPTDNDEISEVDFIPQESQNTDFSSPLQTPTISPMVNLPFVDKKDIKWDMKPMVFCEFDIQQP</sequence>
<comment type="caution">
    <text evidence="1">The sequence shown here is derived from an EMBL/GenBank/DDBJ whole genome shotgun (WGS) entry which is preliminary data.</text>
</comment>
<dbReference type="EMBL" id="VUJU01011625">
    <property type="protein sequence ID" value="KAF0710529.1"/>
    <property type="molecule type" value="Genomic_DNA"/>
</dbReference>
<keyword evidence="2" id="KW-1185">Reference proteome</keyword>
<evidence type="ECO:0000313" key="1">
    <source>
        <dbReference type="EMBL" id="KAF0710529.1"/>
    </source>
</evidence>
<feature type="non-terminal residue" evidence="1">
    <location>
        <position position="119"/>
    </location>
</feature>